<sequence length="144" mass="16739">MLLFTTVKQTIALRASEPYTGRKPNPFFSPSSSRCLLLLITHDTVIYNPKALGKMYSIYLMFECFRFDLCEFFQNHDFFLDTGWKKEDGFEVAVMFTRGFQKRYRSVFVCIISCNTPDAVPFTVWTIPTITNTVLPLNVIPVFY</sequence>
<accession>A0ABU7F2T8</accession>
<name>A0ABU7F2T8_9TELE</name>
<evidence type="ECO:0000313" key="1">
    <source>
        <dbReference type="EMBL" id="MED6293766.1"/>
    </source>
</evidence>
<evidence type="ECO:0000313" key="2">
    <source>
        <dbReference type="Proteomes" id="UP001352852"/>
    </source>
</evidence>
<keyword evidence="2" id="KW-1185">Reference proteome</keyword>
<reference evidence="1 2" key="1">
    <citation type="submission" date="2021-06" db="EMBL/GenBank/DDBJ databases">
        <authorList>
            <person name="Palmer J.M."/>
        </authorList>
    </citation>
    <scope>NUCLEOTIDE SEQUENCE [LARGE SCALE GENOMIC DNA]</scope>
    <source>
        <strain evidence="1 2">CL_MEX2019</strain>
        <tissue evidence="1">Muscle</tissue>
    </source>
</reference>
<protein>
    <submittedName>
        <fullName evidence="1">Uncharacterized protein</fullName>
    </submittedName>
</protein>
<comment type="caution">
    <text evidence="1">The sequence shown here is derived from an EMBL/GenBank/DDBJ whole genome shotgun (WGS) entry which is preliminary data.</text>
</comment>
<dbReference type="Proteomes" id="UP001352852">
    <property type="component" value="Unassembled WGS sequence"/>
</dbReference>
<organism evidence="1 2">
    <name type="scientific">Characodon lateralis</name>
    <dbReference type="NCBI Taxonomy" id="208331"/>
    <lineage>
        <taxon>Eukaryota</taxon>
        <taxon>Metazoa</taxon>
        <taxon>Chordata</taxon>
        <taxon>Craniata</taxon>
        <taxon>Vertebrata</taxon>
        <taxon>Euteleostomi</taxon>
        <taxon>Actinopterygii</taxon>
        <taxon>Neopterygii</taxon>
        <taxon>Teleostei</taxon>
        <taxon>Neoteleostei</taxon>
        <taxon>Acanthomorphata</taxon>
        <taxon>Ovalentaria</taxon>
        <taxon>Atherinomorphae</taxon>
        <taxon>Cyprinodontiformes</taxon>
        <taxon>Goodeidae</taxon>
        <taxon>Characodon</taxon>
    </lineage>
</organism>
<dbReference type="EMBL" id="JAHUTJ010074804">
    <property type="protein sequence ID" value="MED6293766.1"/>
    <property type="molecule type" value="Genomic_DNA"/>
</dbReference>
<proteinExistence type="predicted"/>
<gene>
    <name evidence="1" type="ORF">CHARACLAT_013981</name>
</gene>